<dbReference type="Proteomes" id="UP000617340">
    <property type="component" value="Unassembled WGS sequence"/>
</dbReference>
<sequence length="134" mass="14692">MFNGGLASSTHSTSPSSRLREDDDDDDDDNDNDNDDDDDDDELAATVVVFVLALVTVVVVLVLVMAMVVEVVAEVAVDTLLREQQRDRTEDERREDGGKGEALPSETLDEYSLMPLCRCPSVLLHSIAADIEPR</sequence>
<keyword evidence="2" id="KW-0472">Membrane</keyword>
<comment type="caution">
    <text evidence="3">The sequence shown here is derived from an EMBL/GenBank/DDBJ whole genome shotgun (WGS) entry which is preliminary data.</text>
</comment>
<evidence type="ECO:0000313" key="3">
    <source>
        <dbReference type="EMBL" id="KAF7418898.1"/>
    </source>
</evidence>
<dbReference type="EMBL" id="JACSDZ010000001">
    <property type="protein sequence ID" value="KAF7418898.1"/>
    <property type="molecule type" value="Genomic_DNA"/>
</dbReference>
<organism evidence="3 4">
    <name type="scientific">Vespula germanica</name>
    <name type="common">German yellow jacket</name>
    <name type="synonym">Paravespula germanica</name>
    <dbReference type="NCBI Taxonomy" id="30212"/>
    <lineage>
        <taxon>Eukaryota</taxon>
        <taxon>Metazoa</taxon>
        <taxon>Ecdysozoa</taxon>
        <taxon>Arthropoda</taxon>
        <taxon>Hexapoda</taxon>
        <taxon>Insecta</taxon>
        <taxon>Pterygota</taxon>
        <taxon>Neoptera</taxon>
        <taxon>Endopterygota</taxon>
        <taxon>Hymenoptera</taxon>
        <taxon>Apocrita</taxon>
        <taxon>Aculeata</taxon>
        <taxon>Vespoidea</taxon>
        <taxon>Vespidae</taxon>
        <taxon>Vespinae</taxon>
        <taxon>Vespula</taxon>
    </lineage>
</organism>
<feature type="compositionally biased region" description="Acidic residues" evidence="1">
    <location>
        <begin position="22"/>
        <end position="40"/>
    </location>
</feature>
<feature type="region of interest" description="Disordered" evidence="1">
    <location>
        <begin position="1"/>
        <end position="40"/>
    </location>
</feature>
<evidence type="ECO:0000313" key="4">
    <source>
        <dbReference type="Proteomes" id="UP000617340"/>
    </source>
</evidence>
<protein>
    <submittedName>
        <fullName evidence="3">Uncharacterized protein</fullName>
    </submittedName>
</protein>
<evidence type="ECO:0000256" key="2">
    <source>
        <dbReference type="SAM" id="Phobius"/>
    </source>
</evidence>
<accession>A0A834NVR1</accession>
<proteinExistence type="predicted"/>
<keyword evidence="2" id="KW-0812">Transmembrane</keyword>
<reference evidence="3" key="1">
    <citation type="journal article" date="2020" name="G3 (Bethesda)">
        <title>High-Quality Assemblies for Three Invasive Social Wasps from the &lt;i&gt;Vespula&lt;/i&gt; Genus.</title>
        <authorList>
            <person name="Harrop T.W.R."/>
            <person name="Guhlin J."/>
            <person name="McLaughlin G.M."/>
            <person name="Permina E."/>
            <person name="Stockwell P."/>
            <person name="Gilligan J."/>
            <person name="Le Lec M.F."/>
            <person name="Gruber M.A.M."/>
            <person name="Quinn O."/>
            <person name="Lovegrove M."/>
            <person name="Duncan E.J."/>
            <person name="Remnant E.J."/>
            <person name="Van Eeckhoven J."/>
            <person name="Graham B."/>
            <person name="Knapp R.A."/>
            <person name="Langford K.W."/>
            <person name="Kronenberg Z."/>
            <person name="Press M.O."/>
            <person name="Eacker S.M."/>
            <person name="Wilson-Rankin E.E."/>
            <person name="Purcell J."/>
            <person name="Lester P.J."/>
            <person name="Dearden P.K."/>
        </authorList>
    </citation>
    <scope>NUCLEOTIDE SEQUENCE</scope>
    <source>
        <strain evidence="3">Linc-1</strain>
    </source>
</reference>
<name>A0A834NVR1_VESGE</name>
<keyword evidence="2" id="KW-1133">Transmembrane helix</keyword>
<dbReference type="AlphaFoldDB" id="A0A834NVR1"/>
<feature type="compositionally biased region" description="Low complexity" evidence="1">
    <location>
        <begin position="8"/>
        <end position="17"/>
    </location>
</feature>
<feature type="region of interest" description="Disordered" evidence="1">
    <location>
        <begin position="83"/>
        <end position="107"/>
    </location>
</feature>
<evidence type="ECO:0000256" key="1">
    <source>
        <dbReference type="SAM" id="MobiDB-lite"/>
    </source>
</evidence>
<feature type="transmembrane region" description="Helical" evidence="2">
    <location>
        <begin position="43"/>
        <end position="73"/>
    </location>
</feature>
<gene>
    <name evidence="3" type="ORF">HZH68_001551</name>
</gene>
<keyword evidence="4" id="KW-1185">Reference proteome</keyword>
<feature type="compositionally biased region" description="Basic and acidic residues" evidence="1">
    <location>
        <begin position="83"/>
        <end position="99"/>
    </location>
</feature>